<feature type="signal peptide" evidence="1">
    <location>
        <begin position="1"/>
        <end position="24"/>
    </location>
</feature>
<name>A0A1E5CDQ5_9GAMM</name>
<dbReference type="InterPro" id="IPR007730">
    <property type="entry name" value="SPOR-like_dom"/>
</dbReference>
<dbReference type="RefSeq" id="WP_016960576.1">
    <property type="nucleotide sequence ID" value="NZ_AJWN02000018.1"/>
</dbReference>
<dbReference type="Proteomes" id="UP000095039">
    <property type="component" value="Unassembled WGS sequence"/>
</dbReference>
<gene>
    <name evidence="3" type="ORF">A1OK_06200</name>
</gene>
<dbReference type="SUPFAM" id="SSF110997">
    <property type="entry name" value="Sporulation related repeat"/>
    <property type="match status" value="1"/>
</dbReference>
<dbReference type="EMBL" id="AJWN02000018">
    <property type="protein sequence ID" value="OEE63636.1"/>
    <property type="molecule type" value="Genomic_DNA"/>
</dbReference>
<evidence type="ECO:0000313" key="3">
    <source>
        <dbReference type="EMBL" id="OEE63636.1"/>
    </source>
</evidence>
<dbReference type="Pfam" id="PF05036">
    <property type="entry name" value="SPOR"/>
    <property type="match status" value="1"/>
</dbReference>
<dbReference type="GO" id="GO:0042834">
    <property type="term" value="F:peptidoglycan binding"/>
    <property type="evidence" value="ECO:0007669"/>
    <property type="project" value="InterPro"/>
</dbReference>
<evidence type="ECO:0000256" key="1">
    <source>
        <dbReference type="SAM" id="SignalP"/>
    </source>
</evidence>
<sequence>MRRRLFHLLGVLLLLLSTSKMVQSAEADCDSSRQGNWNIVQDTCPIGQGLWGRAPENLSGIFWVQCGLLSSLPESGFAQKLNGLPNKEALVFRQEGSQYRCLVGPFVQYSTAVSARDELRKQPALSRAFIRNALMVENGAEKVAGNPSTKMSINGKASGNVSATKAALKRDYFDLLGLRSPKPRDGEKRYTDDKFVWWRASLKEATSTCENDGMKLVSESTLRSISRSAEYKSQLPTRLPFWVAEQYAFDSIMMVPMPLSKESVLLVLCE</sequence>
<accession>A0A1E5CDQ5</accession>
<proteinExistence type="predicted"/>
<organism evidence="3 4">
    <name type="scientific">Enterovibrio norvegicus FF-454</name>
    <dbReference type="NCBI Taxonomy" id="1185651"/>
    <lineage>
        <taxon>Bacteria</taxon>
        <taxon>Pseudomonadati</taxon>
        <taxon>Pseudomonadota</taxon>
        <taxon>Gammaproteobacteria</taxon>
        <taxon>Vibrionales</taxon>
        <taxon>Vibrionaceae</taxon>
        <taxon>Enterovibrio</taxon>
    </lineage>
</organism>
<protein>
    <recommendedName>
        <fullName evidence="2">SPOR domain-containing protein</fullName>
    </recommendedName>
</protein>
<comment type="caution">
    <text evidence="3">The sequence shown here is derived from an EMBL/GenBank/DDBJ whole genome shotgun (WGS) entry which is preliminary data.</text>
</comment>
<keyword evidence="1" id="KW-0732">Signal</keyword>
<keyword evidence="4" id="KW-1185">Reference proteome</keyword>
<dbReference type="InterPro" id="IPR036680">
    <property type="entry name" value="SPOR-like_sf"/>
</dbReference>
<evidence type="ECO:0000313" key="4">
    <source>
        <dbReference type="Proteomes" id="UP000095039"/>
    </source>
</evidence>
<feature type="domain" description="SPOR" evidence="2">
    <location>
        <begin position="60"/>
        <end position="122"/>
    </location>
</feature>
<feature type="chain" id="PRO_5009172715" description="SPOR domain-containing protein" evidence="1">
    <location>
        <begin position="25"/>
        <end position="270"/>
    </location>
</feature>
<dbReference type="AlphaFoldDB" id="A0A1E5CDQ5"/>
<evidence type="ECO:0000259" key="2">
    <source>
        <dbReference type="Pfam" id="PF05036"/>
    </source>
</evidence>
<reference evidence="3 4" key="1">
    <citation type="journal article" date="2012" name="Science">
        <title>Ecological populations of bacteria act as socially cohesive units of antibiotic production and resistance.</title>
        <authorList>
            <person name="Cordero O.X."/>
            <person name="Wildschutte H."/>
            <person name="Kirkup B."/>
            <person name="Proehl S."/>
            <person name="Ngo L."/>
            <person name="Hussain F."/>
            <person name="Le Roux F."/>
            <person name="Mincer T."/>
            <person name="Polz M.F."/>
        </authorList>
    </citation>
    <scope>NUCLEOTIDE SEQUENCE [LARGE SCALE GENOMIC DNA]</scope>
    <source>
        <strain evidence="3 4">FF-454</strain>
    </source>
</reference>